<accession>A0AAD8H243</accession>
<gene>
    <name evidence="1" type="ORF">POM88_051362</name>
</gene>
<comment type="caution">
    <text evidence="1">The sequence shown here is derived from an EMBL/GenBank/DDBJ whole genome shotgun (WGS) entry which is preliminary data.</text>
</comment>
<dbReference type="InterPro" id="IPR036041">
    <property type="entry name" value="Ribosome-inact_prot_sf"/>
</dbReference>
<name>A0AAD8H243_9APIA</name>
<dbReference type="AlphaFoldDB" id="A0AAD8H243"/>
<protein>
    <submittedName>
        <fullName evidence="1">Uncharacterized protein</fullName>
    </submittedName>
</protein>
<dbReference type="Proteomes" id="UP001237642">
    <property type="component" value="Unassembled WGS sequence"/>
</dbReference>
<dbReference type="EMBL" id="JAUIZM010000011">
    <property type="protein sequence ID" value="KAK1358106.1"/>
    <property type="molecule type" value="Genomic_DNA"/>
</dbReference>
<dbReference type="SUPFAM" id="SSF56371">
    <property type="entry name" value="Ribosome inactivating proteins (RIP)"/>
    <property type="match status" value="1"/>
</dbReference>
<reference evidence="1" key="2">
    <citation type="submission" date="2023-05" db="EMBL/GenBank/DDBJ databases">
        <authorList>
            <person name="Schelkunov M.I."/>
        </authorList>
    </citation>
    <scope>NUCLEOTIDE SEQUENCE</scope>
    <source>
        <strain evidence="1">Hsosn_3</strain>
        <tissue evidence="1">Leaf</tissue>
    </source>
</reference>
<evidence type="ECO:0000313" key="1">
    <source>
        <dbReference type="EMBL" id="KAK1358106.1"/>
    </source>
</evidence>
<organism evidence="1 2">
    <name type="scientific">Heracleum sosnowskyi</name>
    <dbReference type="NCBI Taxonomy" id="360622"/>
    <lineage>
        <taxon>Eukaryota</taxon>
        <taxon>Viridiplantae</taxon>
        <taxon>Streptophyta</taxon>
        <taxon>Embryophyta</taxon>
        <taxon>Tracheophyta</taxon>
        <taxon>Spermatophyta</taxon>
        <taxon>Magnoliopsida</taxon>
        <taxon>eudicotyledons</taxon>
        <taxon>Gunneridae</taxon>
        <taxon>Pentapetalae</taxon>
        <taxon>asterids</taxon>
        <taxon>campanulids</taxon>
        <taxon>Apiales</taxon>
        <taxon>Apiaceae</taxon>
        <taxon>Apioideae</taxon>
        <taxon>apioid superclade</taxon>
        <taxon>Tordylieae</taxon>
        <taxon>Tordyliinae</taxon>
        <taxon>Heracleum</taxon>
    </lineage>
</organism>
<keyword evidence="2" id="KW-1185">Reference proteome</keyword>
<proteinExistence type="predicted"/>
<sequence length="110" mass="12380">MCSAISTLSLGYAPEKKNEWCESIVLLTGMTTQAVRFHVMRSHIQAALRSLRTSDSTTCGGRFEQANINLAMQSRWNKISKAFRRGEDPYIFSYYMNSALINLDASGSYI</sequence>
<reference evidence="1" key="1">
    <citation type="submission" date="2023-02" db="EMBL/GenBank/DDBJ databases">
        <title>Genome of toxic invasive species Heracleum sosnowskyi carries increased number of genes despite the absence of recent whole-genome duplications.</title>
        <authorList>
            <person name="Schelkunov M."/>
            <person name="Shtratnikova V."/>
            <person name="Makarenko M."/>
            <person name="Klepikova A."/>
            <person name="Omelchenko D."/>
            <person name="Novikova G."/>
            <person name="Obukhova E."/>
            <person name="Bogdanov V."/>
            <person name="Penin A."/>
            <person name="Logacheva M."/>
        </authorList>
    </citation>
    <scope>NUCLEOTIDE SEQUENCE</scope>
    <source>
        <strain evidence="1">Hsosn_3</strain>
        <tissue evidence="1">Leaf</tissue>
    </source>
</reference>
<evidence type="ECO:0000313" key="2">
    <source>
        <dbReference type="Proteomes" id="UP001237642"/>
    </source>
</evidence>
<dbReference type="GO" id="GO:0017148">
    <property type="term" value="P:negative regulation of translation"/>
    <property type="evidence" value="ECO:0007669"/>
    <property type="project" value="InterPro"/>
</dbReference>
<dbReference type="GO" id="GO:0030598">
    <property type="term" value="F:rRNA N-glycosylase activity"/>
    <property type="evidence" value="ECO:0007669"/>
    <property type="project" value="InterPro"/>
</dbReference>